<keyword evidence="6 7" id="KW-0472">Membrane</keyword>
<keyword evidence="7" id="KW-0333">Golgi apparatus</keyword>
<keyword evidence="4 7" id="KW-0732">Signal</keyword>
<gene>
    <name evidence="8" type="ORF">CSSPJE1EN1_LOCUS13293</name>
</gene>
<sequence>MKVRGRCLLLLLLELVFLSLLSLCHASAGDDQPPYKSCVESCEKSGCVDDSCFNSCKFPVGIDPEGDPSLTKSLDSAYELFLKEPLYLRWKKWDCTSECRYQCMVREEAKRESDGHLPLKYHGKWPFVRFFSLQEPASVAFSVLNLLVHFQGFSSFLVLVFYKLPLSAHGSPHYEYVSLWAIYGLLSMNSWIWSTVFHSRDVRFTEMLDYSSAVALLGYSLILAVIRTGGMRAEAARVMVSAPITAFISTHILYLNLYKFDYGWNMQVCVVIGVTQMLLWAVWACRSSHPARYKLLTVVFGASLAMLLEIYDFPPLWGILDAHAIWHATTVPITYLWWSFIKDDAKFRTKLLISKTEATKANKSRKSQ</sequence>
<dbReference type="Proteomes" id="UP001497444">
    <property type="component" value="Chromosome 2"/>
</dbReference>
<evidence type="ECO:0000256" key="5">
    <source>
        <dbReference type="ARBA" id="ARBA00022989"/>
    </source>
</evidence>
<comment type="function">
    <text evidence="7">Involved in the lipid remodeling steps of GPI-anchor maturation.</text>
</comment>
<keyword evidence="2 7" id="KW-0337">GPI-anchor biosynthesis</keyword>
<feature type="transmembrane region" description="Helical" evidence="7">
    <location>
        <begin position="174"/>
        <end position="196"/>
    </location>
</feature>
<evidence type="ECO:0000256" key="4">
    <source>
        <dbReference type="ARBA" id="ARBA00022729"/>
    </source>
</evidence>
<evidence type="ECO:0000256" key="2">
    <source>
        <dbReference type="ARBA" id="ARBA00022502"/>
    </source>
</evidence>
<dbReference type="InterPro" id="IPR007217">
    <property type="entry name" value="Per1-like"/>
</dbReference>
<name>A0ABP0WLR8_9BRYO</name>
<evidence type="ECO:0000256" key="1">
    <source>
        <dbReference type="ARBA" id="ARBA00004127"/>
    </source>
</evidence>
<feature type="transmembrane region" description="Helical" evidence="7">
    <location>
        <begin position="295"/>
        <end position="311"/>
    </location>
</feature>
<dbReference type="Pfam" id="PF04080">
    <property type="entry name" value="Per1"/>
    <property type="match status" value="1"/>
</dbReference>
<feature type="transmembrane region" description="Helical" evidence="7">
    <location>
        <begin position="139"/>
        <end position="162"/>
    </location>
</feature>
<dbReference type="PANTHER" id="PTHR13148">
    <property type="entry name" value="PER1-RELATED"/>
    <property type="match status" value="1"/>
</dbReference>
<evidence type="ECO:0000256" key="3">
    <source>
        <dbReference type="ARBA" id="ARBA00022692"/>
    </source>
</evidence>
<evidence type="ECO:0000313" key="8">
    <source>
        <dbReference type="EMBL" id="CAK9267815.1"/>
    </source>
</evidence>
<reference evidence="8 9" key="1">
    <citation type="submission" date="2024-02" db="EMBL/GenBank/DDBJ databases">
        <authorList>
            <consortium name="ELIXIR-Norway"/>
            <consortium name="Elixir Norway"/>
        </authorList>
    </citation>
    <scope>NUCLEOTIDE SEQUENCE [LARGE SCALE GENOMIC DNA]</scope>
</reference>
<proteinExistence type="inferred from homology"/>
<feature type="transmembrane region" description="Helical" evidence="7">
    <location>
        <begin position="208"/>
        <end position="226"/>
    </location>
</feature>
<keyword evidence="9" id="KW-1185">Reference proteome</keyword>
<feature type="signal peptide" evidence="7">
    <location>
        <begin position="1"/>
        <end position="26"/>
    </location>
</feature>
<evidence type="ECO:0000256" key="6">
    <source>
        <dbReference type="ARBA" id="ARBA00023136"/>
    </source>
</evidence>
<accession>A0ABP0WLR8</accession>
<keyword evidence="5 7" id="KW-1133">Transmembrane helix</keyword>
<feature type="chain" id="PRO_5044990559" description="Post-GPI attachment to proteins factor 3" evidence="7">
    <location>
        <begin position="27"/>
        <end position="368"/>
    </location>
</feature>
<evidence type="ECO:0000313" key="9">
    <source>
        <dbReference type="Proteomes" id="UP001497444"/>
    </source>
</evidence>
<dbReference type="PANTHER" id="PTHR13148:SF0">
    <property type="entry name" value="POST-GPI ATTACHMENT TO PROTEINS FACTOR 3"/>
    <property type="match status" value="1"/>
</dbReference>
<organism evidence="8 9">
    <name type="scientific">Sphagnum jensenii</name>
    <dbReference type="NCBI Taxonomy" id="128206"/>
    <lineage>
        <taxon>Eukaryota</taxon>
        <taxon>Viridiplantae</taxon>
        <taxon>Streptophyta</taxon>
        <taxon>Embryophyta</taxon>
        <taxon>Bryophyta</taxon>
        <taxon>Sphagnophytina</taxon>
        <taxon>Sphagnopsida</taxon>
        <taxon>Sphagnales</taxon>
        <taxon>Sphagnaceae</taxon>
        <taxon>Sphagnum</taxon>
    </lineage>
</organism>
<dbReference type="EMBL" id="OZ020097">
    <property type="protein sequence ID" value="CAK9267815.1"/>
    <property type="molecule type" value="Genomic_DNA"/>
</dbReference>
<protein>
    <recommendedName>
        <fullName evidence="7">Post-GPI attachment to proteins factor 3</fullName>
    </recommendedName>
</protein>
<comment type="subcellular location">
    <subcellularLocation>
        <location evidence="1">Endomembrane system</location>
        <topology evidence="1">Multi-pass membrane protein</topology>
    </subcellularLocation>
    <subcellularLocation>
        <location evidence="7">Golgi apparatus membrane</location>
        <topology evidence="7">Multi-pass membrane protein</topology>
    </subcellularLocation>
</comment>
<evidence type="ECO:0000256" key="7">
    <source>
        <dbReference type="RuleBase" id="RU365066"/>
    </source>
</evidence>
<keyword evidence="3 7" id="KW-0812">Transmembrane</keyword>
<feature type="transmembrane region" description="Helical" evidence="7">
    <location>
        <begin position="323"/>
        <end position="341"/>
    </location>
</feature>
<feature type="transmembrane region" description="Helical" evidence="7">
    <location>
        <begin position="238"/>
        <end position="258"/>
    </location>
</feature>
<comment type="similarity">
    <text evidence="7">Belongs to the PGAP3 family.</text>
</comment>
<feature type="transmembrane region" description="Helical" evidence="7">
    <location>
        <begin position="264"/>
        <end position="283"/>
    </location>
</feature>